<gene>
    <name evidence="2" type="ORF">ILUMI_19498</name>
</gene>
<comment type="caution">
    <text evidence="2">The sequence shown here is derived from an EMBL/GenBank/DDBJ whole genome shotgun (WGS) entry which is preliminary data.</text>
</comment>
<accession>A0A8K0CMY7</accession>
<name>A0A8K0CMY7_IGNLU</name>
<sequence>MSASMSHHWVTAVLLLCFVFLIPREHSTSLNSSIYPCNIPYQQEKKCFKYLH</sequence>
<keyword evidence="1" id="KW-0732">Signal</keyword>
<dbReference type="Proteomes" id="UP000801492">
    <property type="component" value="Unassembled WGS sequence"/>
</dbReference>
<evidence type="ECO:0000313" key="2">
    <source>
        <dbReference type="EMBL" id="KAF2886675.1"/>
    </source>
</evidence>
<keyword evidence="3" id="KW-1185">Reference proteome</keyword>
<feature type="signal peptide" evidence="1">
    <location>
        <begin position="1"/>
        <end position="27"/>
    </location>
</feature>
<evidence type="ECO:0000256" key="1">
    <source>
        <dbReference type="SAM" id="SignalP"/>
    </source>
</evidence>
<organism evidence="2 3">
    <name type="scientific">Ignelater luminosus</name>
    <name type="common">Cucubano</name>
    <name type="synonym">Pyrophorus luminosus</name>
    <dbReference type="NCBI Taxonomy" id="2038154"/>
    <lineage>
        <taxon>Eukaryota</taxon>
        <taxon>Metazoa</taxon>
        <taxon>Ecdysozoa</taxon>
        <taxon>Arthropoda</taxon>
        <taxon>Hexapoda</taxon>
        <taxon>Insecta</taxon>
        <taxon>Pterygota</taxon>
        <taxon>Neoptera</taxon>
        <taxon>Endopterygota</taxon>
        <taxon>Coleoptera</taxon>
        <taxon>Polyphaga</taxon>
        <taxon>Elateriformia</taxon>
        <taxon>Elateroidea</taxon>
        <taxon>Elateridae</taxon>
        <taxon>Agrypninae</taxon>
        <taxon>Pyrophorini</taxon>
        <taxon>Ignelater</taxon>
    </lineage>
</organism>
<evidence type="ECO:0000313" key="3">
    <source>
        <dbReference type="Proteomes" id="UP000801492"/>
    </source>
</evidence>
<protein>
    <submittedName>
        <fullName evidence="2">Uncharacterized protein</fullName>
    </submittedName>
</protein>
<reference evidence="2" key="1">
    <citation type="submission" date="2019-08" db="EMBL/GenBank/DDBJ databases">
        <title>The genome of the North American firefly Photinus pyralis.</title>
        <authorList>
            <consortium name="Photinus pyralis genome working group"/>
            <person name="Fallon T.R."/>
            <person name="Sander Lower S.E."/>
            <person name="Weng J.-K."/>
        </authorList>
    </citation>
    <scope>NUCLEOTIDE SEQUENCE</scope>
    <source>
        <strain evidence="2">TRF0915ILg1</strain>
        <tissue evidence="2">Whole body</tissue>
    </source>
</reference>
<dbReference type="AlphaFoldDB" id="A0A8K0CMY7"/>
<feature type="chain" id="PRO_5035433352" evidence="1">
    <location>
        <begin position="28"/>
        <end position="52"/>
    </location>
</feature>
<dbReference type="EMBL" id="VTPC01086884">
    <property type="protein sequence ID" value="KAF2886675.1"/>
    <property type="molecule type" value="Genomic_DNA"/>
</dbReference>
<proteinExistence type="predicted"/>